<keyword evidence="1" id="KW-0812">Transmembrane</keyword>
<keyword evidence="4" id="KW-1185">Reference proteome</keyword>
<dbReference type="AlphaFoldDB" id="E1K2J3"/>
<dbReference type="InterPro" id="IPR050834">
    <property type="entry name" value="Glycosyltransf_2"/>
</dbReference>
<dbReference type="PANTHER" id="PTHR43685:SF3">
    <property type="entry name" value="SLR2126 PROTEIN"/>
    <property type="match status" value="1"/>
</dbReference>
<dbReference type="Gene3D" id="3.90.550.10">
    <property type="entry name" value="Spore Coat Polysaccharide Biosynthesis Protein SpsA, Chain A"/>
    <property type="match status" value="1"/>
</dbReference>
<dbReference type="InterPro" id="IPR029044">
    <property type="entry name" value="Nucleotide-diphossugar_trans"/>
</dbReference>
<evidence type="ECO:0000259" key="2">
    <source>
        <dbReference type="Pfam" id="PF00535"/>
    </source>
</evidence>
<comment type="caution">
    <text evidence="3">The sequence shown here is derived from an EMBL/GenBank/DDBJ whole genome shotgun (WGS) entry which is preliminary data.</text>
</comment>
<dbReference type="Proteomes" id="UP000006250">
    <property type="component" value="Unassembled WGS sequence"/>
</dbReference>
<feature type="domain" description="Glycosyltransferase 2-like" evidence="2">
    <location>
        <begin position="1"/>
        <end position="152"/>
    </location>
</feature>
<evidence type="ECO:0000256" key="1">
    <source>
        <dbReference type="SAM" id="Phobius"/>
    </source>
</evidence>
<reference evidence="3 4" key="1">
    <citation type="submission" date="2010-08" db="EMBL/GenBank/DDBJ databases">
        <title>The draft genome of Desulfovibrio fructosovorans JJ.</title>
        <authorList>
            <consortium name="US DOE Joint Genome Institute (JGI-PGF)"/>
            <person name="Lucas S."/>
            <person name="Copeland A."/>
            <person name="Lapidus A."/>
            <person name="Cheng J.-F."/>
            <person name="Bruce D."/>
            <person name="Goodwin L."/>
            <person name="Pitluck S."/>
            <person name="Land M.L."/>
            <person name="Hauser L."/>
            <person name="Chang Y.-J."/>
            <person name="Jeffries C."/>
            <person name="Wall J.D."/>
            <person name="Stahl D.A."/>
            <person name="Arkin A.P."/>
            <person name="Dehal P."/>
            <person name="Stolyar S.M."/>
            <person name="Hazen T.C."/>
            <person name="Woyke T.J."/>
        </authorList>
    </citation>
    <scope>NUCLEOTIDE SEQUENCE [LARGE SCALE GENOMIC DNA]</scope>
    <source>
        <strain evidence="3 4">JJ</strain>
    </source>
</reference>
<dbReference type="GO" id="GO:0016740">
    <property type="term" value="F:transferase activity"/>
    <property type="evidence" value="ECO:0007669"/>
    <property type="project" value="UniProtKB-KW"/>
</dbReference>
<proteinExistence type="predicted"/>
<dbReference type="eggNOG" id="COG1215">
    <property type="taxonomic scope" value="Bacteria"/>
</dbReference>
<dbReference type="PANTHER" id="PTHR43685">
    <property type="entry name" value="GLYCOSYLTRANSFERASE"/>
    <property type="match status" value="1"/>
</dbReference>
<protein>
    <submittedName>
        <fullName evidence="3">Glycosyl transferase family 2</fullName>
    </submittedName>
</protein>
<keyword evidence="1" id="KW-0472">Membrane</keyword>
<evidence type="ECO:0000313" key="4">
    <source>
        <dbReference type="Proteomes" id="UP000006250"/>
    </source>
</evidence>
<dbReference type="STRING" id="596151.DesfrDRAFT_4093"/>
<dbReference type="InterPro" id="IPR001173">
    <property type="entry name" value="Glyco_trans_2-like"/>
</dbReference>
<gene>
    <name evidence="3" type="ORF">DesfrDRAFT_4093</name>
</gene>
<dbReference type="EMBL" id="AECZ01000060">
    <property type="protein sequence ID" value="EFL49176.1"/>
    <property type="molecule type" value="Genomic_DNA"/>
</dbReference>
<organism evidence="3 4">
    <name type="scientific">Solidesulfovibrio fructosivorans JJ]</name>
    <dbReference type="NCBI Taxonomy" id="596151"/>
    <lineage>
        <taxon>Bacteria</taxon>
        <taxon>Pseudomonadati</taxon>
        <taxon>Thermodesulfobacteriota</taxon>
        <taxon>Desulfovibrionia</taxon>
        <taxon>Desulfovibrionales</taxon>
        <taxon>Desulfovibrionaceae</taxon>
        <taxon>Solidesulfovibrio</taxon>
    </lineage>
</organism>
<dbReference type="Pfam" id="PF00535">
    <property type="entry name" value="Glycos_transf_2"/>
    <property type="match status" value="1"/>
</dbReference>
<feature type="transmembrane region" description="Helical" evidence="1">
    <location>
        <begin position="286"/>
        <end position="309"/>
    </location>
</feature>
<evidence type="ECO:0000313" key="3">
    <source>
        <dbReference type="EMBL" id="EFL49176.1"/>
    </source>
</evidence>
<dbReference type="RefSeq" id="WP_005997123.1">
    <property type="nucleotide sequence ID" value="NZ_AECZ01000060.1"/>
</dbReference>
<name>E1K2J3_SOLFR</name>
<dbReference type="SUPFAM" id="SSF53448">
    <property type="entry name" value="Nucleotide-diphospho-sugar transferases"/>
    <property type="match status" value="1"/>
</dbReference>
<accession>E1K2J3</accession>
<sequence length="329" mass="34810">MPAYNAAGTLADTLDALARQTVDAARVEVVVVDDGSTDATAAVAAARGAMVVRQENQGPAAARNAGALRATGDILVFTDADCTPLPDFLAQLIRPFDDPAVSGVQGAYRTRQTGLVARFAQLEFEDRYLFAAKFPCLDLVATYAAAFRREVFVAQGGFDTSFPVADNEDTEFSYRLCRAGHRLVFAPRAMTYHRHPASLSGYLRIKARRAYWRLAACRAHPQKMLRDGYTPGLLRVQTALAGLCGLGIALWPFAAFGGLLALLAGAALAASSVPFARFAARRDAPVAIVAPGIVCARAFAFALGAGLAVCSRLTGRTFCGKKAGGRTCG</sequence>
<keyword evidence="3" id="KW-0808">Transferase</keyword>
<keyword evidence="1" id="KW-1133">Transmembrane helix</keyword>